<dbReference type="PANTHER" id="PTHR15892">
    <property type="entry name" value="MITOCHONDRIAL RIBOSOMAL PROTEIN L30"/>
    <property type="match status" value="1"/>
</dbReference>
<dbReference type="GO" id="GO:0022625">
    <property type="term" value="C:cytosolic large ribosomal subunit"/>
    <property type="evidence" value="ECO:0007669"/>
    <property type="project" value="TreeGrafter"/>
</dbReference>
<feature type="domain" description="Large ribosomal subunit protein uL30-like ferredoxin-like fold" evidence="7">
    <location>
        <begin position="11"/>
        <end position="60"/>
    </location>
</feature>
<dbReference type="EMBL" id="CP002659">
    <property type="protein sequence ID" value="AEC02896.1"/>
    <property type="molecule type" value="Genomic_DNA"/>
</dbReference>
<proteinExistence type="inferred from homology"/>
<dbReference type="PROSITE" id="PS00634">
    <property type="entry name" value="RIBOSOMAL_L30"/>
    <property type="match status" value="1"/>
</dbReference>
<dbReference type="AlphaFoldDB" id="F4GKL3"/>
<dbReference type="Proteomes" id="UP000007939">
    <property type="component" value="Chromosome"/>
</dbReference>
<dbReference type="Pfam" id="PF00327">
    <property type="entry name" value="Ribosomal_L30"/>
    <property type="match status" value="1"/>
</dbReference>
<reference evidence="8 9" key="2">
    <citation type="journal article" date="2012" name="Stand. Genomic Sci.">
        <title>Complete genome sequence of the termite hindgut bacterium Spirochaeta coccoides type strain (SPN1(T)), reclassification in the genus Sphaerochaeta as Sphaerochaeta coccoides comb. nov. and emendations of the family Spirochaetaceae and the genus Sphaerochaeta.</title>
        <authorList>
            <person name="Abt B."/>
            <person name="Han C."/>
            <person name="Scheuner C."/>
            <person name="Lu M."/>
            <person name="Lapidus A."/>
            <person name="Nolan M."/>
            <person name="Lucas S."/>
            <person name="Hammon N."/>
            <person name="Deshpande S."/>
            <person name="Cheng J.F."/>
            <person name="Tapia R."/>
            <person name="Goodwin L.A."/>
            <person name="Pitluck S."/>
            <person name="Liolios K."/>
            <person name="Pagani I."/>
            <person name="Ivanova N."/>
            <person name="Mavromatis K."/>
            <person name="Mikhailova N."/>
            <person name="Huntemann M."/>
            <person name="Pati A."/>
            <person name="Chen A."/>
            <person name="Palaniappan K."/>
            <person name="Land M."/>
            <person name="Hauser L."/>
            <person name="Brambilla E.M."/>
            <person name="Rohde M."/>
            <person name="Spring S."/>
            <person name="Gronow S."/>
            <person name="Goker M."/>
            <person name="Woyke T."/>
            <person name="Bristow J."/>
            <person name="Eisen J.A."/>
            <person name="Markowitz V."/>
            <person name="Hugenholtz P."/>
            <person name="Kyrpides N.C."/>
            <person name="Klenk H.P."/>
            <person name="Detter J.C."/>
        </authorList>
    </citation>
    <scope>NUCLEOTIDE SEQUENCE [LARGE SCALE GENOMIC DNA]</scope>
    <source>
        <strain evidence="9">ATCC BAA-1237 / DSM 17374 / SPN1</strain>
    </source>
</reference>
<keyword evidence="4 5" id="KW-0687">Ribonucleoprotein</keyword>
<keyword evidence="9" id="KW-1185">Reference proteome</keyword>
<dbReference type="eggNOG" id="COG1841">
    <property type="taxonomic scope" value="Bacteria"/>
</dbReference>
<dbReference type="InterPro" id="IPR016082">
    <property type="entry name" value="Ribosomal_uL30_ferredoxin-like"/>
</dbReference>
<dbReference type="InterPro" id="IPR036919">
    <property type="entry name" value="Ribo_uL30_ferredoxin-like_sf"/>
</dbReference>
<evidence type="ECO:0000256" key="4">
    <source>
        <dbReference type="ARBA" id="ARBA00023274"/>
    </source>
</evidence>
<dbReference type="PANTHER" id="PTHR15892:SF2">
    <property type="entry name" value="LARGE RIBOSOMAL SUBUNIT PROTEIN UL30M"/>
    <property type="match status" value="1"/>
</dbReference>
<name>F4GKL3_PARC1</name>
<dbReference type="HAMAP" id="MF_01371_B">
    <property type="entry name" value="Ribosomal_uL30_B"/>
    <property type="match status" value="1"/>
</dbReference>
<dbReference type="CDD" id="cd01658">
    <property type="entry name" value="Ribosomal_L30"/>
    <property type="match status" value="1"/>
</dbReference>
<dbReference type="InterPro" id="IPR018038">
    <property type="entry name" value="Ribosomal_uL30_CS"/>
</dbReference>
<evidence type="ECO:0000256" key="2">
    <source>
        <dbReference type="ARBA" id="ARBA00011838"/>
    </source>
</evidence>
<comment type="similarity">
    <text evidence="1 5 6">Belongs to the universal ribosomal protein uL30 family.</text>
</comment>
<dbReference type="PIRSF" id="PIRSF002211">
    <property type="entry name" value="Ribosomal_L30_bac-type"/>
    <property type="match status" value="1"/>
</dbReference>
<evidence type="ECO:0000256" key="3">
    <source>
        <dbReference type="ARBA" id="ARBA00022980"/>
    </source>
</evidence>
<evidence type="ECO:0000256" key="5">
    <source>
        <dbReference type="HAMAP-Rule" id="MF_01371"/>
    </source>
</evidence>
<keyword evidence="3 5" id="KW-0689">Ribosomal protein</keyword>
<dbReference type="SUPFAM" id="SSF55129">
    <property type="entry name" value="Ribosomal protein L30p/L7e"/>
    <property type="match status" value="1"/>
</dbReference>
<reference evidence="9" key="1">
    <citation type="submission" date="2011-04" db="EMBL/GenBank/DDBJ databases">
        <title>The complete genome of Spirochaeta coccoides DSM 17374.</title>
        <authorList>
            <person name="Lucas S."/>
            <person name="Copeland A."/>
            <person name="Lapidus A."/>
            <person name="Bruce D."/>
            <person name="Goodwin L."/>
            <person name="Pitluck S."/>
            <person name="Peters L."/>
            <person name="Kyrpides N."/>
            <person name="Mavromatis K."/>
            <person name="Pagani I."/>
            <person name="Ivanova N."/>
            <person name="Ovchinnikova G."/>
            <person name="Lu M."/>
            <person name="Detter J.C."/>
            <person name="Tapia R."/>
            <person name="Han C."/>
            <person name="Land M."/>
            <person name="Hauser L."/>
            <person name="Markowitz V."/>
            <person name="Cheng J.-F."/>
            <person name="Hugenholtz P."/>
            <person name="Woyke T."/>
            <person name="Wu D."/>
            <person name="Spring S."/>
            <person name="Schroeder M."/>
            <person name="Brambilla E."/>
            <person name="Klenk H.-P."/>
            <person name="Eisen J.A."/>
        </authorList>
    </citation>
    <scope>NUCLEOTIDE SEQUENCE [LARGE SCALE GENOMIC DNA]</scope>
    <source>
        <strain evidence="9">ATCC BAA-1237 / DSM 17374 / SPN1</strain>
    </source>
</reference>
<evidence type="ECO:0000256" key="6">
    <source>
        <dbReference type="RuleBase" id="RU003734"/>
    </source>
</evidence>
<gene>
    <name evidence="5" type="primary">rpmD</name>
    <name evidence="8" type="ordered locus">Spico_1698</name>
</gene>
<dbReference type="GO" id="GO:0006412">
    <property type="term" value="P:translation"/>
    <property type="evidence" value="ECO:0007669"/>
    <property type="project" value="UniProtKB-UniRule"/>
</dbReference>
<dbReference type="STRING" id="760011.Spico_1698"/>
<evidence type="ECO:0000256" key="1">
    <source>
        <dbReference type="ARBA" id="ARBA00007594"/>
    </source>
</evidence>
<dbReference type="HOGENOM" id="CLU_131047_2_1_12"/>
<evidence type="ECO:0000313" key="8">
    <source>
        <dbReference type="EMBL" id="AEC02896.1"/>
    </source>
</evidence>
<accession>F4GKL3</accession>
<dbReference type="Gene3D" id="3.30.1390.20">
    <property type="entry name" value="Ribosomal protein L30, ferredoxin-like fold domain"/>
    <property type="match status" value="1"/>
</dbReference>
<dbReference type="NCBIfam" id="TIGR01308">
    <property type="entry name" value="rpmD_bact"/>
    <property type="match status" value="1"/>
</dbReference>
<sequence length="65" mass="7080">MEKETSKKMIQIKLVKSVIGSLPAQRKTVKALGLGRIGSIVVQEPTPSILGMVRVVSHLVKVEEI</sequence>
<dbReference type="KEGG" id="scc:Spico_1698"/>
<organism evidence="8 9">
    <name type="scientific">Parasphaerochaeta coccoides (strain ATCC BAA-1237 / DSM 17374 / SPN1)</name>
    <name type="common">Sphaerochaeta coccoides</name>
    <dbReference type="NCBI Taxonomy" id="760011"/>
    <lineage>
        <taxon>Bacteria</taxon>
        <taxon>Pseudomonadati</taxon>
        <taxon>Spirochaetota</taxon>
        <taxon>Spirochaetia</taxon>
        <taxon>Spirochaetales</taxon>
        <taxon>Sphaerochaetaceae</taxon>
        <taxon>Parasphaerochaeta</taxon>
    </lineage>
</organism>
<protein>
    <recommendedName>
        <fullName evidence="5">Large ribosomal subunit protein uL30</fullName>
    </recommendedName>
</protein>
<dbReference type="InterPro" id="IPR005996">
    <property type="entry name" value="Ribosomal_uL30_bac-type"/>
</dbReference>
<dbReference type="GO" id="GO:0003735">
    <property type="term" value="F:structural constituent of ribosome"/>
    <property type="evidence" value="ECO:0007669"/>
    <property type="project" value="InterPro"/>
</dbReference>
<comment type="subunit">
    <text evidence="2 5">Part of the 50S ribosomal subunit.</text>
</comment>
<evidence type="ECO:0000259" key="7">
    <source>
        <dbReference type="Pfam" id="PF00327"/>
    </source>
</evidence>
<dbReference type="OrthoDB" id="9812790at2"/>
<evidence type="ECO:0000313" key="9">
    <source>
        <dbReference type="Proteomes" id="UP000007939"/>
    </source>
</evidence>